<dbReference type="InterPro" id="IPR036691">
    <property type="entry name" value="Endo/exonu/phosph_ase_sf"/>
</dbReference>
<dbReference type="Proteomes" id="UP001152795">
    <property type="component" value="Unassembled WGS sequence"/>
</dbReference>
<gene>
    <name evidence="2" type="ORF">PACLA_8A057015</name>
</gene>
<keyword evidence="2" id="KW-0548">Nucleotidyltransferase</keyword>
<keyword evidence="2" id="KW-0808">Transferase</keyword>
<organism evidence="2 3">
    <name type="scientific">Paramuricea clavata</name>
    <name type="common">Red gorgonian</name>
    <name type="synonym">Violescent sea-whip</name>
    <dbReference type="NCBI Taxonomy" id="317549"/>
    <lineage>
        <taxon>Eukaryota</taxon>
        <taxon>Metazoa</taxon>
        <taxon>Cnidaria</taxon>
        <taxon>Anthozoa</taxon>
        <taxon>Octocorallia</taxon>
        <taxon>Malacalcyonacea</taxon>
        <taxon>Plexauridae</taxon>
        <taxon>Paramuricea</taxon>
    </lineage>
</organism>
<dbReference type="InterPro" id="IPR013785">
    <property type="entry name" value="Aldolase_TIM"/>
</dbReference>
<evidence type="ECO:0000313" key="2">
    <source>
        <dbReference type="EMBL" id="CAB4037305.1"/>
    </source>
</evidence>
<feature type="non-terminal residue" evidence="2">
    <location>
        <position position="1"/>
    </location>
</feature>
<dbReference type="InterPro" id="IPR005135">
    <property type="entry name" value="Endo/exonuclease/phosphatase"/>
</dbReference>
<dbReference type="GO" id="GO:0003964">
    <property type="term" value="F:RNA-directed DNA polymerase activity"/>
    <property type="evidence" value="ECO:0007669"/>
    <property type="project" value="UniProtKB-KW"/>
</dbReference>
<dbReference type="AlphaFoldDB" id="A0A7D9JYE7"/>
<dbReference type="OrthoDB" id="4327079at2759"/>
<dbReference type="Gene3D" id="3.60.10.10">
    <property type="entry name" value="Endonuclease/exonuclease/phosphatase"/>
    <property type="match status" value="2"/>
</dbReference>
<dbReference type="Pfam" id="PF03372">
    <property type="entry name" value="Exo_endo_phos"/>
    <property type="match status" value="1"/>
</dbReference>
<name>A0A7D9JYE7_PARCT</name>
<dbReference type="PANTHER" id="PTHR47510:SF3">
    <property type="entry name" value="ENDO_EXONUCLEASE_PHOSPHATASE DOMAIN-CONTAINING PROTEIN"/>
    <property type="match status" value="1"/>
</dbReference>
<comment type="caution">
    <text evidence="2">The sequence shown here is derived from an EMBL/GenBank/DDBJ whole genome shotgun (WGS) entry which is preliminary data.</text>
</comment>
<dbReference type="PANTHER" id="PTHR47510">
    <property type="entry name" value="REVERSE TRANSCRIPTASE DOMAIN-CONTAINING PROTEIN"/>
    <property type="match status" value="1"/>
</dbReference>
<evidence type="ECO:0000259" key="1">
    <source>
        <dbReference type="Pfam" id="PF03372"/>
    </source>
</evidence>
<sequence>MYDDVFCQYGIACSRLESVLNSTEPGALMSSANDKSRKDETTVKQAYEVCMSLQLRLNFLEQSIQRINRRQSGNQTFPRLSAGENVGTVIEHASYSKLKVISDWLVHVLVSLFGVEAPTDNSRMQWTQDITFETCQSLFTTFCVKGSSVSRARVGAVLLRTCGEQAWWGEFLAWVMERFFSLEQTLMFSQERLFLLLTSMSQLSPVQYPVISSAVSLLEKLLSPILDVTQQDKGLHHSLDSRLLEWILIGSIMCGYSKEDWVELAKMTEAAGSDALELNLSCPHGMGEKGMGLACGQASENHTSRNTCSTPLTPNDQISVPSCLNIVHLNIRSLRNIVHLTEVKELVKLNNIDVLTISESWLNSTVTNREISIDDYKIHRLDRLHKKGGGVCAYIKKNIKATVLKDLSKALTLNKQILVLGDLNCNMLENGQERRALTNFSTELNLTQIIKTPTRITATSQTLIDVILVSSTALVLESGVINTSISDHLPVYVLLKLKAPKMPACYITTRSYKNYNPSLFSSDLVTKSDRLLSILSNTNVNTILETFKDVLHSTLDVHAPLKTFKIRHRSCPYVTNEIKELMKSRDLHLRRFQLTRDEGDWVVYKEYRNNVKAKIKAAAKDHTFNEVREHKHNSRSLWKIINNIIPSKEKETQVYSKDPKTVAEDFKLFFTSVRRNAAATAKSLAKDNNVALSNPLSNVITYPSDQLFNFQSVICTEVQRIIMAMPSNKSPGPDKIGMRVIKDCLPIILGPLTHMINCSLMTSTFPDLWKISEVIPLLKEGDHEIASNNRPLSLLE</sequence>
<keyword evidence="2" id="KW-0695">RNA-directed DNA polymerase</keyword>
<evidence type="ECO:0000313" key="3">
    <source>
        <dbReference type="Proteomes" id="UP001152795"/>
    </source>
</evidence>
<dbReference type="EMBL" id="CACRXK020022925">
    <property type="protein sequence ID" value="CAB4037305.1"/>
    <property type="molecule type" value="Genomic_DNA"/>
</dbReference>
<dbReference type="Gene3D" id="3.20.20.70">
    <property type="entry name" value="Aldolase class I"/>
    <property type="match status" value="1"/>
</dbReference>
<accession>A0A7D9JYE7</accession>
<proteinExistence type="predicted"/>
<keyword evidence="3" id="KW-1185">Reference proteome</keyword>
<dbReference type="SUPFAM" id="SSF56219">
    <property type="entry name" value="DNase I-like"/>
    <property type="match status" value="1"/>
</dbReference>
<feature type="domain" description="Endonuclease/exonuclease/phosphatase" evidence="1">
    <location>
        <begin position="329"/>
        <end position="488"/>
    </location>
</feature>
<dbReference type="SUPFAM" id="SSF51395">
    <property type="entry name" value="FMN-linked oxidoreductases"/>
    <property type="match status" value="1"/>
</dbReference>
<reference evidence="2" key="1">
    <citation type="submission" date="2020-04" db="EMBL/GenBank/DDBJ databases">
        <authorList>
            <person name="Alioto T."/>
            <person name="Alioto T."/>
            <person name="Gomez Garrido J."/>
        </authorList>
    </citation>
    <scope>NUCLEOTIDE SEQUENCE</scope>
    <source>
        <strain evidence="2">A484AB</strain>
    </source>
</reference>
<protein>
    <submittedName>
        <fullName evidence="2">RNA-directed DNA polymerase from mobile element jockey</fullName>
    </submittedName>
</protein>